<dbReference type="InterPro" id="IPR057336">
    <property type="entry name" value="GerAC_N"/>
</dbReference>
<protein>
    <submittedName>
        <fullName evidence="10">Ger(X)C family spore germination protein</fullName>
    </submittedName>
</protein>
<dbReference type="PANTHER" id="PTHR35789:SF1">
    <property type="entry name" value="SPORE GERMINATION PROTEIN B3"/>
    <property type="match status" value="1"/>
</dbReference>
<dbReference type="Gene3D" id="3.30.300.210">
    <property type="entry name" value="Nutrient germinant receptor protein C, domain 3"/>
    <property type="match status" value="1"/>
</dbReference>
<accession>A0ABX7FRU4</accession>
<comment type="subcellular location">
    <subcellularLocation>
        <location evidence="1">Membrane</location>
        <topology evidence="1">Lipid-anchor</topology>
    </subcellularLocation>
</comment>
<name>A0ABX7FRU4_BRECH</name>
<evidence type="ECO:0000256" key="2">
    <source>
        <dbReference type="ARBA" id="ARBA00007886"/>
    </source>
</evidence>
<evidence type="ECO:0000256" key="6">
    <source>
        <dbReference type="ARBA" id="ARBA00023139"/>
    </source>
</evidence>
<dbReference type="InterPro" id="IPR008844">
    <property type="entry name" value="Spore_GerAC-like"/>
</dbReference>
<evidence type="ECO:0000256" key="5">
    <source>
        <dbReference type="ARBA" id="ARBA00023136"/>
    </source>
</evidence>
<feature type="domain" description="Spore germination protein N-terminal" evidence="9">
    <location>
        <begin position="21"/>
        <end position="203"/>
    </location>
</feature>
<sequence length="385" mass="42864">MKPSLFAAGILALLFLSGCWDQRILKDRNLIICIGRDLAEEGKIQNSFALLTPAIKQTSSPSSSQQPGSGAVSGKQKNVISAVGDTINQTAMMMDRKTSETVDDSKNQAVLIGEKLARLDLYSTLDLLYRDPMGELKAKVAVVKGEAKQLMEHIAARDPLVGSYLVELLESQVERRIIPEATLQSIYPSLLEHGEDLIIPYLGLVDGEPAVIGSVLTHDKKMTGTLTPDESLLSMMFSKFDLKGARINQRIGGDEKLRTLGYISFLVGNVKRKMDVKVESSSSQSIIVDLHAKLKVTVVEYPHNQLNTEAKFNELNRKLSNQLTKDAEKVLHKLQEARCDFYGVGRQIMAFHPETWKKLDWDKDFSRISFRPRVEVEIKGTGLIH</sequence>
<gene>
    <name evidence="10" type="ORF">JNE38_04045</name>
</gene>
<evidence type="ECO:0000256" key="1">
    <source>
        <dbReference type="ARBA" id="ARBA00004635"/>
    </source>
</evidence>
<evidence type="ECO:0000256" key="7">
    <source>
        <dbReference type="ARBA" id="ARBA00023288"/>
    </source>
</evidence>
<dbReference type="Pfam" id="PF25198">
    <property type="entry name" value="Spore_GerAC_N"/>
    <property type="match status" value="1"/>
</dbReference>
<evidence type="ECO:0000313" key="10">
    <source>
        <dbReference type="EMBL" id="QRG68352.1"/>
    </source>
</evidence>
<keyword evidence="6" id="KW-0564">Palmitate</keyword>
<dbReference type="Pfam" id="PF05504">
    <property type="entry name" value="Spore_GerAC"/>
    <property type="match status" value="1"/>
</dbReference>
<dbReference type="InterPro" id="IPR038501">
    <property type="entry name" value="Spore_GerAC_C_sf"/>
</dbReference>
<comment type="similarity">
    <text evidence="2">Belongs to the GerABKC lipoprotein family.</text>
</comment>
<evidence type="ECO:0000256" key="4">
    <source>
        <dbReference type="ARBA" id="ARBA00022729"/>
    </source>
</evidence>
<dbReference type="Proteomes" id="UP000596248">
    <property type="component" value="Chromosome"/>
</dbReference>
<dbReference type="EMBL" id="CP069127">
    <property type="protein sequence ID" value="QRG68352.1"/>
    <property type="molecule type" value="Genomic_DNA"/>
</dbReference>
<dbReference type="PANTHER" id="PTHR35789">
    <property type="entry name" value="SPORE GERMINATION PROTEIN B3"/>
    <property type="match status" value="1"/>
</dbReference>
<keyword evidence="5" id="KW-0472">Membrane</keyword>
<organism evidence="10 11">
    <name type="scientific">Brevibacillus choshinensis</name>
    <dbReference type="NCBI Taxonomy" id="54911"/>
    <lineage>
        <taxon>Bacteria</taxon>
        <taxon>Bacillati</taxon>
        <taxon>Bacillota</taxon>
        <taxon>Bacilli</taxon>
        <taxon>Bacillales</taxon>
        <taxon>Paenibacillaceae</taxon>
        <taxon>Brevibacillus</taxon>
    </lineage>
</organism>
<keyword evidence="7" id="KW-0449">Lipoprotein</keyword>
<proteinExistence type="inferred from homology"/>
<keyword evidence="11" id="KW-1185">Reference proteome</keyword>
<keyword evidence="3" id="KW-0309">Germination</keyword>
<evidence type="ECO:0000256" key="3">
    <source>
        <dbReference type="ARBA" id="ARBA00022544"/>
    </source>
</evidence>
<reference evidence="10 11" key="1">
    <citation type="submission" date="2021-01" db="EMBL/GenBank/DDBJ databases">
        <title>Identification of strong promoters based on the transcriptome of Brevibacillus choshinensis.</title>
        <authorList>
            <person name="Yao D."/>
            <person name="Zhang K."/>
            <person name="Wu J."/>
        </authorList>
    </citation>
    <scope>NUCLEOTIDE SEQUENCE [LARGE SCALE GENOMIC DNA]</scope>
    <source>
        <strain evidence="10 11">HPD31-SP3</strain>
    </source>
</reference>
<dbReference type="NCBIfam" id="TIGR02887">
    <property type="entry name" value="spore_ger_x_C"/>
    <property type="match status" value="1"/>
</dbReference>
<dbReference type="PROSITE" id="PS51257">
    <property type="entry name" value="PROKAR_LIPOPROTEIN"/>
    <property type="match status" value="1"/>
</dbReference>
<dbReference type="InterPro" id="IPR046953">
    <property type="entry name" value="Spore_GerAC-like_C"/>
</dbReference>
<keyword evidence="4" id="KW-0732">Signal</keyword>
<evidence type="ECO:0000259" key="9">
    <source>
        <dbReference type="Pfam" id="PF25198"/>
    </source>
</evidence>
<feature type="domain" description="Spore germination GerAC-like C-terminal" evidence="8">
    <location>
        <begin position="215"/>
        <end position="382"/>
    </location>
</feature>
<evidence type="ECO:0000313" key="11">
    <source>
        <dbReference type="Proteomes" id="UP000596248"/>
    </source>
</evidence>
<dbReference type="RefSeq" id="WP_203355357.1">
    <property type="nucleotide sequence ID" value="NZ_CP069127.1"/>
</dbReference>
<evidence type="ECO:0000259" key="8">
    <source>
        <dbReference type="Pfam" id="PF05504"/>
    </source>
</evidence>